<dbReference type="EMBL" id="AWEZ01000042">
    <property type="protein sequence ID" value="ERL08837.1"/>
    <property type="molecule type" value="Genomic_DNA"/>
</dbReference>
<reference evidence="2 3" key="1">
    <citation type="submission" date="2013-08" db="EMBL/GenBank/DDBJ databases">
        <authorList>
            <person name="Durkin A.S."/>
            <person name="Haft D.R."/>
            <person name="McCorrison J."/>
            <person name="Torralba M."/>
            <person name="Gillis M."/>
            <person name="Haft D.H."/>
            <person name="Methe B."/>
            <person name="Sutton G."/>
            <person name="Nelson K.E."/>
        </authorList>
    </citation>
    <scope>NUCLEOTIDE SEQUENCE [LARGE SCALE GENOMIC DNA]</scope>
    <source>
        <strain evidence="2 3">F0195</strain>
    </source>
</reference>
<name>U2V0G7_9ACTN</name>
<feature type="non-terminal residue" evidence="2">
    <location>
        <position position="1"/>
    </location>
</feature>
<feature type="region of interest" description="Disordered" evidence="1">
    <location>
        <begin position="1"/>
        <end position="29"/>
    </location>
</feature>
<dbReference type="RefSeq" id="WP_021725760.1">
    <property type="nucleotide sequence ID" value="NZ_AWEZ01000042.1"/>
</dbReference>
<evidence type="ECO:0000313" key="2">
    <source>
        <dbReference type="EMBL" id="ERL08837.1"/>
    </source>
</evidence>
<evidence type="ECO:0000256" key="1">
    <source>
        <dbReference type="SAM" id="MobiDB-lite"/>
    </source>
</evidence>
<feature type="compositionally biased region" description="Basic and acidic residues" evidence="1">
    <location>
        <begin position="9"/>
        <end position="20"/>
    </location>
</feature>
<dbReference type="Proteomes" id="UP000016638">
    <property type="component" value="Unassembled WGS sequence"/>
</dbReference>
<protein>
    <submittedName>
        <fullName evidence="2">Uncharacterized protein</fullName>
    </submittedName>
</protein>
<evidence type="ECO:0000313" key="3">
    <source>
        <dbReference type="Proteomes" id="UP000016638"/>
    </source>
</evidence>
<keyword evidence="3" id="KW-1185">Reference proteome</keyword>
<organism evidence="2 3">
    <name type="scientific">Olsenella profusa F0195</name>
    <dbReference type="NCBI Taxonomy" id="1125712"/>
    <lineage>
        <taxon>Bacteria</taxon>
        <taxon>Bacillati</taxon>
        <taxon>Actinomycetota</taxon>
        <taxon>Coriobacteriia</taxon>
        <taxon>Coriobacteriales</taxon>
        <taxon>Atopobiaceae</taxon>
        <taxon>Olsenella</taxon>
    </lineage>
</organism>
<feature type="non-terminal residue" evidence="2">
    <location>
        <position position="186"/>
    </location>
</feature>
<proteinExistence type="predicted"/>
<gene>
    <name evidence="2" type="ORF">HMPREF1316_2709</name>
</gene>
<sequence length="186" mass="19813">GKRLPAYLRPEDKPGTEPDHGGSGYRCDGGIGHPWDGSGDVSTSPDREGSCVTVGVTDDGMAGLICYSGYGVTPDGTECYLSVDLYYQEATATLSWEENYRLRDPGAETSRQVTRQEWLGATGVGGAALDAWVDRAFGLALGGWIDTNAGRGGRFSRTSLGEFGLSKKDVSDVEEGNGRASMERFL</sequence>
<accession>U2V0G7</accession>
<comment type="caution">
    <text evidence="2">The sequence shown here is derived from an EMBL/GenBank/DDBJ whole genome shotgun (WGS) entry which is preliminary data.</text>
</comment>
<dbReference type="AlphaFoldDB" id="U2V0G7"/>